<gene>
    <name evidence="12" type="primary">ccmA</name>
    <name evidence="8" type="ORF">GHA_01728</name>
    <name evidence="9" type="ORF">KYI77_18375</name>
    <name evidence="12" type="ORF">NCTC11801_00938</name>
    <name evidence="11" type="ORF">OGX73_04955</name>
    <name evidence="10" type="ORF">QDQ51_08165</name>
</gene>
<feature type="domain" description="ABC transporter" evidence="7">
    <location>
        <begin position="2"/>
        <end position="210"/>
    </location>
</feature>
<reference evidence="12 13" key="1">
    <citation type="submission" date="2018-06" db="EMBL/GenBank/DDBJ databases">
        <authorList>
            <consortium name="Pathogen Informatics"/>
            <person name="Doyle S."/>
        </authorList>
    </citation>
    <scope>NUCLEOTIDE SEQUENCE [LARGE SCALE GENOMIC DNA]</scope>
    <source>
        <strain evidence="12 13">NCTC11801</strain>
    </source>
</reference>
<dbReference type="GO" id="GO:0017004">
    <property type="term" value="P:cytochrome complex assembly"/>
    <property type="evidence" value="ECO:0007669"/>
    <property type="project" value="UniProtKB-KW"/>
</dbReference>
<dbReference type="OMA" id="NLAWLCA"/>
<evidence type="ECO:0000256" key="3">
    <source>
        <dbReference type="ARBA" id="ARBA00022748"/>
    </source>
</evidence>
<proteinExistence type="predicted"/>
<keyword evidence="5" id="KW-1278">Translocase</keyword>
<dbReference type="Proteomes" id="UP000834611">
    <property type="component" value="Unassembled WGS sequence"/>
</dbReference>
<dbReference type="Proteomes" id="UP001159001">
    <property type="component" value="Unassembled WGS sequence"/>
</dbReference>
<dbReference type="GeneID" id="93671999"/>
<name>A0A1B8SNZ3_PRORE</name>
<dbReference type="InterPro" id="IPR005895">
    <property type="entry name" value="ABC_transptr_haem_export_CcmA"/>
</dbReference>
<evidence type="ECO:0000259" key="7">
    <source>
        <dbReference type="PROSITE" id="PS50893"/>
    </source>
</evidence>
<evidence type="ECO:0000313" key="13">
    <source>
        <dbReference type="Proteomes" id="UP000254208"/>
    </source>
</evidence>
<evidence type="ECO:0000313" key="12">
    <source>
        <dbReference type="EMBL" id="SUC30023.1"/>
    </source>
</evidence>
<dbReference type="InterPro" id="IPR017871">
    <property type="entry name" value="ABC_transporter-like_CS"/>
</dbReference>
<dbReference type="Proteomes" id="UP001162044">
    <property type="component" value="Unassembled WGS sequence"/>
</dbReference>
<evidence type="ECO:0000256" key="2">
    <source>
        <dbReference type="ARBA" id="ARBA00022741"/>
    </source>
</evidence>
<dbReference type="Proteomes" id="UP001155882">
    <property type="component" value="Unassembled WGS sequence"/>
</dbReference>
<dbReference type="EMBL" id="JAHWLI010000077">
    <property type="protein sequence ID" value="MBW3118413.1"/>
    <property type="molecule type" value="Genomic_DNA"/>
</dbReference>
<dbReference type="PANTHER" id="PTHR43499:SF1">
    <property type="entry name" value="ABC TRANSPORTER I FAMILY MEMBER 1"/>
    <property type="match status" value="1"/>
</dbReference>
<reference evidence="10" key="6">
    <citation type="submission" date="2023-10" db="EMBL/GenBank/DDBJ databases">
        <title>Analysis of Resistance Genes of Carbapenem-resistant Providencia rettgeri.</title>
        <authorList>
            <person name="Liu M."/>
        </authorList>
    </citation>
    <scope>NUCLEOTIDE SEQUENCE</scope>
    <source>
        <strain evidence="10">QITACRE101</strain>
    </source>
</reference>
<evidence type="ECO:0000313" key="8">
    <source>
        <dbReference type="EMBL" id="CAB5688308.1"/>
    </source>
</evidence>
<dbReference type="GeneID" id="92273617"/>
<reference evidence="8" key="2">
    <citation type="submission" date="2020-05" db="EMBL/GenBank/DDBJ databases">
        <authorList>
            <person name="Delgado-Blas J."/>
        </authorList>
    </citation>
    <scope>NUCLEOTIDE SEQUENCE</scope>
    <source>
        <strain evidence="8">BB1453</strain>
    </source>
</reference>
<evidence type="ECO:0000313" key="10">
    <source>
        <dbReference type="EMBL" id="MDH2305387.1"/>
    </source>
</evidence>
<dbReference type="RefSeq" id="WP_004914240.1">
    <property type="nucleotide sequence ID" value="NZ_ABDWLN020000062.1"/>
</dbReference>
<evidence type="ECO:0000313" key="9">
    <source>
        <dbReference type="EMBL" id="MBW3118413.1"/>
    </source>
</evidence>
<dbReference type="GO" id="GO:0016887">
    <property type="term" value="F:ATP hydrolysis activity"/>
    <property type="evidence" value="ECO:0007669"/>
    <property type="project" value="InterPro"/>
</dbReference>
<keyword evidence="1" id="KW-0813">Transport</keyword>
<dbReference type="EMBL" id="CAHPSF010000003">
    <property type="protein sequence ID" value="CAB5688308.1"/>
    <property type="molecule type" value="Genomic_DNA"/>
</dbReference>
<dbReference type="InterPro" id="IPR003439">
    <property type="entry name" value="ABC_transporter-like_ATP-bd"/>
</dbReference>
<dbReference type="NCBIfam" id="TIGR01189">
    <property type="entry name" value="ccmA"/>
    <property type="match status" value="1"/>
</dbReference>
<keyword evidence="3" id="KW-0201">Cytochrome c-type biogenesis</keyword>
<dbReference type="Pfam" id="PF00005">
    <property type="entry name" value="ABC_tran"/>
    <property type="match status" value="1"/>
</dbReference>
<dbReference type="EMBL" id="UGTZ01000001">
    <property type="protein sequence ID" value="SUC30023.1"/>
    <property type="molecule type" value="Genomic_DNA"/>
</dbReference>
<dbReference type="SMART" id="SM00382">
    <property type="entry name" value="AAA"/>
    <property type="match status" value="1"/>
</dbReference>
<keyword evidence="6" id="KW-0472">Membrane</keyword>
<protein>
    <submittedName>
        <fullName evidence="12">Cytochrome c biogenesis ATP-binding export protein CcmA</fullName>
        <ecNumber evidence="12">3.6.3.41</ecNumber>
    </submittedName>
    <submittedName>
        <fullName evidence="9">Cytochrome c biogenesis heme-transporting ATPase CcmA</fullName>
    </submittedName>
</protein>
<dbReference type="NCBIfam" id="NF010061">
    <property type="entry name" value="PRK13538.1"/>
    <property type="match status" value="1"/>
</dbReference>
<evidence type="ECO:0000313" key="11">
    <source>
        <dbReference type="EMBL" id="MDI9091968.1"/>
    </source>
</evidence>
<dbReference type="OrthoDB" id="9800654at2"/>
<dbReference type="PROSITE" id="PS50893">
    <property type="entry name" value="ABC_TRANSPORTER_2"/>
    <property type="match status" value="1"/>
</dbReference>
<evidence type="ECO:0000256" key="4">
    <source>
        <dbReference type="ARBA" id="ARBA00022840"/>
    </source>
</evidence>
<accession>A0A1B8SNZ3</accession>
<organism evidence="12 13">
    <name type="scientific">Providencia rettgeri</name>
    <dbReference type="NCBI Taxonomy" id="587"/>
    <lineage>
        <taxon>Bacteria</taxon>
        <taxon>Pseudomonadati</taxon>
        <taxon>Pseudomonadota</taxon>
        <taxon>Gammaproteobacteria</taxon>
        <taxon>Enterobacterales</taxon>
        <taxon>Morganellaceae</taxon>
        <taxon>Providencia</taxon>
    </lineage>
</organism>
<dbReference type="GO" id="GO:0005524">
    <property type="term" value="F:ATP binding"/>
    <property type="evidence" value="ECO:0007669"/>
    <property type="project" value="UniProtKB-KW"/>
</dbReference>
<dbReference type="PANTHER" id="PTHR43499">
    <property type="entry name" value="ABC TRANSPORTER I FAMILY MEMBER 1"/>
    <property type="match status" value="1"/>
</dbReference>
<keyword evidence="2" id="KW-0547">Nucleotide-binding</keyword>
<evidence type="ECO:0000256" key="1">
    <source>
        <dbReference type="ARBA" id="ARBA00022448"/>
    </source>
</evidence>
<dbReference type="EMBL" id="JARVQW010000003">
    <property type="protein sequence ID" value="MDH2305387.1"/>
    <property type="molecule type" value="Genomic_DNA"/>
</dbReference>
<reference evidence="10" key="5">
    <citation type="submission" date="2023-04" db="EMBL/GenBank/DDBJ databases">
        <authorList>
            <person name="Li W."/>
        </authorList>
    </citation>
    <scope>NUCLEOTIDE SEQUENCE</scope>
    <source>
        <strain evidence="10">QITACRE101</strain>
    </source>
</reference>
<dbReference type="AlphaFoldDB" id="A0A1B8SNZ3"/>
<dbReference type="InterPro" id="IPR003593">
    <property type="entry name" value="AAA+_ATPase"/>
</dbReference>
<reference evidence="11" key="4">
    <citation type="submission" date="2022-10" db="EMBL/GenBank/DDBJ databases">
        <title>Bacterial isolates recovered from the One Health project in Brazil.</title>
        <authorList>
            <person name="Valiatti T.B."/>
            <person name="Santos F."/>
            <person name="Cayo R."/>
            <person name="Gales A.C."/>
        </authorList>
    </citation>
    <scope>NUCLEOTIDE SEQUENCE</scope>
    <source>
        <strain evidence="11">PVR188</strain>
    </source>
</reference>
<dbReference type="Proteomes" id="UP000254208">
    <property type="component" value="Unassembled WGS sequence"/>
</dbReference>
<dbReference type="SUPFAM" id="SSF52540">
    <property type="entry name" value="P-loop containing nucleoside triphosphate hydrolases"/>
    <property type="match status" value="1"/>
</dbReference>
<evidence type="ECO:0000256" key="5">
    <source>
        <dbReference type="ARBA" id="ARBA00022967"/>
    </source>
</evidence>
<dbReference type="Gene3D" id="3.40.50.300">
    <property type="entry name" value="P-loop containing nucleotide triphosphate hydrolases"/>
    <property type="match status" value="1"/>
</dbReference>
<reference evidence="9" key="3">
    <citation type="submission" date="2021-07" db="EMBL/GenBank/DDBJ databases">
        <authorList>
            <person name="Stanton E."/>
        </authorList>
    </citation>
    <scope>NUCLEOTIDE SEQUENCE</scope>
    <source>
        <strain evidence="9">2021EL-01139</strain>
    </source>
</reference>
<sequence length="210" mass="23685">MLSAQQVSCHRQNRVLFHQLDFIVQPSEILQVEGPNGAGKTTLLRMMAGLLKPDEGAVCWNNQSIDKLKEEFTRHLLYLGHKPAVKSLLTPYENLKFYYQMHHKGHEGERIWSALEEVSLIGYEDIPVSQLSAGQQRRVNLARLWLSEAPLWILDEPFTAIDVAGVARLTERFHQHAEQGGIILFTSHQAMSGQFGSLKLTGGVESCFGY</sequence>
<dbReference type="CDD" id="cd03231">
    <property type="entry name" value="ABC_CcmA_heme_exporter"/>
    <property type="match status" value="1"/>
</dbReference>
<dbReference type="InterPro" id="IPR027417">
    <property type="entry name" value="P-loop_NTPase"/>
</dbReference>
<evidence type="ECO:0000256" key="6">
    <source>
        <dbReference type="ARBA" id="ARBA00023136"/>
    </source>
</evidence>
<dbReference type="EC" id="3.6.3.41" evidence="12"/>
<dbReference type="GO" id="GO:0022857">
    <property type="term" value="F:transmembrane transporter activity"/>
    <property type="evidence" value="ECO:0007669"/>
    <property type="project" value="InterPro"/>
</dbReference>
<dbReference type="PROSITE" id="PS00211">
    <property type="entry name" value="ABC_TRANSPORTER_1"/>
    <property type="match status" value="1"/>
</dbReference>
<keyword evidence="4 12" id="KW-0067">ATP-binding</keyword>
<dbReference type="EMBL" id="JAOWIN010000002">
    <property type="protein sequence ID" value="MDI9091968.1"/>
    <property type="molecule type" value="Genomic_DNA"/>
</dbReference>
<keyword evidence="12" id="KW-0378">Hydrolase</keyword>